<dbReference type="Proteomes" id="UP000440578">
    <property type="component" value="Unassembled WGS sequence"/>
</dbReference>
<dbReference type="EMBL" id="VIIS01000379">
    <property type="protein sequence ID" value="KAF0309720.1"/>
    <property type="molecule type" value="Genomic_DNA"/>
</dbReference>
<proteinExistence type="predicted"/>
<reference evidence="2 3" key="1">
    <citation type="submission" date="2019-07" db="EMBL/GenBank/DDBJ databases">
        <title>Draft genome assembly of a fouling barnacle, Amphibalanus amphitrite (Darwin, 1854): The first reference genome for Thecostraca.</title>
        <authorList>
            <person name="Kim W."/>
        </authorList>
    </citation>
    <scope>NUCLEOTIDE SEQUENCE [LARGE SCALE GENOMIC DNA]</scope>
    <source>
        <strain evidence="2">SNU_AA5</strain>
        <tissue evidence="2">Soma without cirri and trophi</tissue>
    </source>
</reference>
<evidence type="ECO:0000313" key="2">
    <source>
        <dbReference type="EMBL" id="KAF0309720.1"/>
    </source>
</evidence>
<feature type="region of interest" description="Disordered" evidence="1">
    <location>
        <begin position="267"/>
        <end position="288"/>
    </location>
</feature>
<evidence type="ECO:0000256" key="1">
    <source>
        <dbReference type="SAM" id="MobiDB-lite"/>
    </source>
</evidence>
<keyword evidence="3" id="KW-1185">Reference proteome</keyword>
<name>A0A6A4X102_AMPAM</name>
<sequence>MRIQIPSAPLAAELRMLKIVCPSISRVTGERVNEQAPTRGRRALAGAVDGPNQRRRGADERRKRDDCRQFFPSARRGSEQRQPAAMMTSLEPAGDRDMNLNHVKAADVFASHAVASERRVSEDGPAIMEEINQGHDASWRLRRTLLVPIPLEPGGEQQAPPAAGAAAVLSASTSLDSLHSSSSCSTRTNGVPRSGSQTELDRSEQSAADFLSGIDSVIASSRTNVQKLGTNQPLSELDEDVLFVRPAHSRLRRDLYPDPAAVPATAVRGRRSDARRRTEQRHNDIFEL</sequence>
<comment type="caution">
    <text evidence="2">The sequence shown here is derived from an EMBL/GenBank/DDBJ whole genome shotgun (WGS) entry which is preliminary data.</text>
</comment>
<feature type="compositionally biased region" description="Polar residues" evidence="1">
    <location>
        <begin position="189"/>
        <end position="198"/>
    </location>
</feature>
<dbReference type="OrthoDB" id="6339553at2759"/>
<accession>A0A6A4X102</accession>
<feature type="compositionally biased region" description="Low complexity" evidence="1">
    <location>
        <begin position="177"/>
        <end position="188"/>
    </location>
</feature>
<organism evidence="2 3">
    <name type="scientific">Amphibalanus amphitrite</name>
    <name type="common">Striped barnacle</name>
    <name type="synonym">Balanus amphitrite</name>
    <dbReference type="NCBI Taxonomy" id="1232801"/>
    <lineage>
        <taxon>Eukaryota</taxon>
        <taxon>Metazoa</taxon>
        <taxon>Ecdysozoa</taxon>
        <taxon>Arthropoda</taxon>
        <taxon>Crustacea</taxon>
        <taxon>Multicrustacea</taxon>
        <taxon>Cirripedia</taxon>
        <taxon>Thoracica</taxon>
        <taxon>Thoracicalcarea</taxon>
        <taxon>Balanomorpha</taxon>
        <taxon>Balanoidea</taxon>
        <taxon>Balanidae</taxon>
        <taxon>Amphibalaninae</taxon>
        <taxon>Amphibalanus</taxon>
    </lineage>
</organism>
<feature type="compositionally biased region" description="Basic and acidic residues" evidence="1">
    <location>
        <begin position="56"/>
        <end position="65"/>
    </location>
</feature>
<gene>
    <name evidence="2" type="ORF">FJT64_019181</name>
</gene>
<evidence type="ECO:0000313" key="3">
    <source>
        <dbReference type="Proteomes" id="UP000440578"/>
    </source>
</evidence>
<feature type="region of interest" description="Disordered" evidence="1">
    <location>
        <begin position="177"/>
        <end position="203"/>
    </location>
</feature>
<dbReference type="AlphaFoldDB" id="A0A6A4X102"/>
<feature type="region of interest" description="Disordered" evidence="1">
    <location>
        <begin position="29"/>
        <end position="65"/>
    </location>
</feature>
<protein>
    <submittedName>
        <fullName evidence="2">Uncharacterized protein</fullName>
    </submittedName>
</protein>
<feature type="compositionally biased region" description="Basic and acidic residues" evidence="1">
    <location>
        <begin position="270"/>
        <end position="288"/>
    </location>
</feature>